<dbReference type="EMBL" id="AP018487">
    <property type="protein sequence ID" value="BBC53949.1"/>
    <property type="molecule type" value="Genomic_DNA"/>
</dbReference>
<organism evidence="1 2">
    <name type="scientific">Mycobacterium phage HC</name>
    <dbReference type="NCBI Taxonomy" id="2077135"/>
    <lineage>
        <taxon>Viruses</taxon>
        <taxon>Duplodnaviria</taxon>
        <taxon>Heunggongvirae</taxon>
        <taxon>Uroviricota</taxon>
        <taxon>Caudoviricetes</taxon>
        <taxon>Chebruvirinae</taxon>
        <taxon>Brujitavirus</taxon>
        <taxon>Brujitavirus HC</taxon>
    </lineage>
</organism>
<accession>A0A2Z5XVS5</accession>
<evidence type="ECO:0000313" key="1">
    <source>
        <dbReference type="EMBL" id="BBC53949.1"/>
    </source>
</evidence>
<name>A0A2Z5XVS5_9CAUD</name>
<proteinExistence type="predicted"/>
<dbReference type="RefSeq" id="YP_010088255.1">
    <property type="nucleotide sequence ID" value="NC_055707.1"/>
</dbReference>
<dbReference type="KEGG" id="vg:65105690"/>
<sequence length="85" mass="9312">MANLQVVVDGDVLVSGDLNPNAWQQAEPTRFVQVMQNPTTPAPWRNYVMPAIMQAGTNRADVTVEVTTTDTGRIITITEADRNAQ</sequence>
<dbReference type="Proteomes" id="UP000249920">
    <property type="component" value="Segment"/>
</dbReference>
<reference evidence="1" key="1">
    <citation type="submission" date="2018-01" db="EMBL/GenBank/DDBJ databases">
        <title>Genome sequence of Mycobacterium phage HC.</title>
        <authorList>
            <person name="Uchiyama J."/>
            <person name="Matsuzaki S."/>
        </authorList>
    </citation>
    <scope>NUCLEOTIDE SEQUENCE [LARGE SCALE GENOMIC DNA]</scope>
</reference>
<evidence type="ECO:0000313" key="2">
    <source>
        <dbReference type="Proteomes" id="UP000249920"/>
    </source>
</evidence>
<dbReference type="GeneID" id="65105690"/>
<keyword evidence="2" id="KW-1185">Reference proteome</keyword>
<protein>
    <submittedName>
        <fullName evidence="1">Uncharacterized protein</fullName>
    </submittedName>
</protein>